<keyword evidence="9" id="KW-1185">Reference proteome</keyword>
<dbReference type="GO" id="GO:0005886">
    <property type="term" value="C:plasma membrane"/>
    <property type="evidence" value="ECO:0007669"/>
    <property type="project" value="UniProtKB-SubCell"/>
</dbReference>
<dbReference type="Proteomes" id="UP000078454">
    <property type="component" value="Unassembled WGS sequence"/>
</dbReference>
<dbReference type="PANTHER" id="PTHR40077:SF1">
    <property type="entry name" value="MEMBRANE PROTEIN"/>
    <property type="match status" value="1"/>
</dbReference>
<sequence length="94" mass="10869">MLHRSLQALRYVGWAEGSSFLILLGIAMPLKYAFDLPQAVFVVGVAHGFLFALYLLSIAWVTLLHRWSFRRVFAAFIAAFIPFGPFLFDRWVRY</sequence>
<dbReference type="EMBL" id="LYPB01000052">
    <property type="protein sequence ID" value="OAS20226.1"/>
    <property type="molecule type" value="Genomic_DNA"/>
</dbReference>
<comment type="caution">
    <text evidence="8">The sequence shown here is derived from an EMBL/GenBank/DDBJ whole genome shotgun (WGS) entry which is preliminary data.</text>
</comment>
<dbReference type="PANTHER" id="PTHR40077">
    <property type="entry name" value="MEMBRANE PROTEIN-RELATED"/>
    <property type="match status" value="1"/>
</dbReference>
<evidence type="ECO:0000256" key="3">
    <source>
        <dbReference type="ARBA" id="ARBA00022692"/>
    </source>
</evidence>
<comment type="subcellular location">
    <subcellularLocation>
        <location evidence="1">Cell membrane</location>
        <topology evidence="1">Multi-pass membrane protein</topology>
    </subcellularLocation>
</comment>
<feature type="domain" description="DUF3817" evidence="7">
    <location>
        <begin position="6"/>
        <end position="93"/>
    </location>
</feature>
<evidence type="ECO:0000256" key="4">
    <source>
        <dbReference type="ARBA" id="ARBA00022989"/>
    </source>
</evidence>
<dbReference type="NCBIfam" id="TIGR03954">
    <property type="entry name" value="integ_memb_HG"/>
    <property type="match status" value="1"/>
</dbReference>
<feature type="transmembrane region" description="Helical" evidence="6">
    <location>
        <begin position="12"/>
        <end position="34"/>
    </location>
</feature>
<feature type="transmembrane region" description="Helical" evidence="6">
    <location>
        <begin position="71"/>
        <end position="88"/>
    </location>
</feature>
<keyword evidence="4 6" id="KW-1133">Transmembrane helix</keyword>
<accession>A0A198AGR3</accession>
<proteinExistence type="predicted"/>
<reference evidence="8 9" key="1">
    <citation type="submission" date="2016-05" db="EMBL/GenBank/DDBJ databases">
        <title>Paenibacillus sp. 1ZS3-15 nov., isolated from the rhizosphere soil.</title>
        <authorList>
            <person name="Zhang X.X."/>
            <person name="Zhang J."/>
        </authorList>
    </citation>
    <scope>NUCLEOTIDE SEQUENCE [LARGE SCALE GENOMIC DNA]</scope>
    <source>
        <strain evidence="8 9">1ZS3-15</strain>
    </source>
</reference>
<dbReference type="RefSeq" id="WP_068663419.1">
    <property type="nucleotide sequence ID" value="NZ_LYPB01000052.1"/>
</dbReference>
<feature type="transmembrane region" description="Helical" evidence="6">
    <location>
        <begin position="40"/>
        <end position="64"/>
    </location>
</feature>
<organism evidence="8 9">
    <name type="scientific">Paenibacillus oryzisoli</name>
    <dbReference type="NCBI Taxonomy" id="1850517"/>
    <lineage>
        <taxon>Bacteria</taxon>
        <taxon>Bacillati</taxon>
        <taxon>Bacillota</taxon>
        <taxon>Bacilli</taxon>
        <taxon>Bacillales</taxon>
        <taxon>Paenibacillaceae</taxon>
        <taxon>Paenibacillus</taxon>
    </lineage>
</organism>
<dbReference type="AlphaFoldDB" id="A0A198AGR3"/>
<dbReference type="InterPro" id="IPR023845">
    <property type="entry name" value="DUF3817_TM"/>
</dbReference>
<keyword evidence="3 6" id="KW-0812">Transmembrane</keyword>
<dbReference type="OrthoDB" id="1121311at2"/>
<protein>
    <recommendedName>
        <fullName evidence="7">DUF3817 domain-containing protein</fullName>
    </recommendedName>
</protein>
<dbReference type="STRING" id="1850517.A8708_09590"/>
<evidence type="ECO:0000256" key="2">
    <source>
        <dbReference type="ARBA" id="ARBA00022475"/>
    </source>
</evidence>
<name>A0A198AGR3_9BACL</name>
<keyword evidence="2" id="KW-1003">Cell membrane</keyword>
<keyword evidence="5 6" id="KW-0472">Membrane</keyword>
<evidence type="ECO:0000259" key="7">
    <source>
        <dbReference type="Pfam" id="PF12823"/>
    </source>
</evidence>
<evidence type="ECO:0000256" key="6">
    <source>
        <dbReference type="SAM" id="Phobius"/>
    </source>
</evidence>
<evidence type="ECO:0000313" key="9">
    <source>
        <dbReference type="Proteomes" id="UP000078454"/>
    </source>
</evidence>
<evidence type="ECO:0000256" key="5">
    <source>
        <dbReference type="ARBA" id="ARBA00023136"/>
    </source>
</evidence>
<gene>
    <name evidence="8" type="ORF">A8708_09590</name>
</gene>
<evidence type="ECO:0000313" key="8">
    <source>
        <dbReference type="EMBL" id="OAS20226.1"/>
    </source>
</evidence>
<dbReference type="Pfam" id="PF12823">
    <property type="entry name" value="DUF3817"/>
    <property type="match status" value="1"/>
</dbReference>
<evidence type="ECO:0000256" key="1">
    <source>
        <dbReference type="ARBA" id="ARBA00004651"/>
    </source>
</evidence>